<dbReference type="InterPro" id="IPR044145">
    <property type="entry name" value="IF2_II"/>
</dbReference>
<dbReference type="Pfam" id="PF11987">
    <property type="entry name" value="IF-2"/>
    <property type="match status" value="1"/>
</dbReference>
<feature type="compositionally biased region" description="Basic and acidic residues" evidence="12">
    <location>
        <begin position="164"/>
        <end position="174"/>
    </location>
</feature>
<dbReference type="InterPro" id="IPR053905">
    <property type="entry name" value="EF-G-like_DII"/>
</dbReference>
<feature type="domain" description="Tr-type G" evidence="13">
    <location>
        <begin position="306"/>
        <end position="475"/>
    </location>
</feature>
<feature type="compositionally biased region" description="Basic and acidic residues" evidence="12">
    <location>
        <begin position="147"/>
        <end position="157"/>
    </location>
</feature>
<protein>
    <recommendedName>
        <fullName evidence="3 10">Translation initiation factor IF-2</fullName>
    </recommendedName>
</protein>
<evidence type="ECO:0000313" key="15">
    <source>
        <dbReference type="Proteomes" id="UP000760668"/>
    </source>
</evidence>
<evidence type="ECO:0000256" key="3">
    <source>
        <dbReference type="ARBA" id="ARBA00020675"/>
    </source>
</evidence>
<evidence type="ECO:0000256" key="2">
    <source>
        <dbReference type="ARBA" id="ARBA00007733"/>
    </source>
</evidence>
<keyword evidence="5 10" id="KW-0396">Initiation factor</keyword>
<gene>
    <name evidence="10 14" type="primary">infB</name>
    <name evidence="14" type="ORF">K8V01_03185</name>
</gene>
<evidence type="ECO:0000259" key="13">
    <source>
        <dbReference type="PROSITE" id="PS51722"/>
    </source>
</evidence>
<dbReference type="InterPro" id="IPR004161">
    <property type="entry name" value="EFTu-like_2"/>
</dbReference>
<dbReference type="GO" id="GO:0003924">
    <property type="term" value="F:GTPase activity"/>
    <property type="evidence" value="ECO:0007669"/>
    <property type="project" value="UniProtKB-UniRule"/>
</dbReference>
<dbReference type="CDD" id="cd03692">
    <property type="entry name" value="mtIF2_IVc"/>
    <property type="match status" value="1"/>
</dbReference>
<dbReference type="AlphaFoldDB" id="A0A921MK19"/>
<evidence type="ECO:0000256" key="12">
    <source>
        <dbReference type="SAM" id="MobiDB-lite"/>
    </source>
</evidence>
<feature type="compositionally biased region" description="Low complexity" evidence="12">
    <location>
        <begin position="108"/>
        <end position="146"/>
    </location>
</feature>
<keyword evidence="7 10" id="KW-0648">Protein biosynthesis</keyword>
<dbReference type="GO" id="GO:0003743">
    <property type="term" value="F:translation initiation factor activity"/>
    <property type="evidence" value="ECO:0007669"/>
    <property type="project" value="UniProtKB-UniRule"/>
</dbReference>
<dbReference type="GO" id="GO:0005829">
    <property type="term" value="C:cytosol"/>
    <property type="evidence" value="ECO:0007669"/>
    <property type="project" value="TreeGrafter"/>
</dbReference>
<dbReference type="PROSITE" id="PS51722">
    <property type="entry name" value="G_TR_2"/>
    <property type="match status" value="1"/>
</dbReference>
<dbReference type="Pfam" id="PF03144">
    <property type="entry name" value="GTP_EFTU_D2"/>
    <property type="match status" value="1"/>
</dbReference>
<evidence type="ECO:0000256" key="6">
    <source>
        <dbReference type="ARBA" id="ARBA00022741"/>
    </source>
</evidence>
<evidence type="ECO:0000256" key="10">
    <source>
        <dbReference type="HAMAP-Rule" id="MF_00100"/>
    </source>
</evidence>
<evidence type="ECO:0000256" key="5">
    <source>
        <dbReference type="ARBA" id="ARBA00022540"/>
    </source>
</evidence>
<feature type="compositionally biased region" description="Low complexity" evidence="12">
    <location>
        <begin position="86"/>
        <end position="99"/>
    </location>
</feature>
<dbReference type="Gene3D" id="3.40.50.10050">
    <property type="entry name" value="Translation initiation factor IF- 2, domain 3"/>
    <property type="match status" value="1"/>
</dbReference>
<comment type="function">
    <text evidence="9 10 11">One of the essential components for the initiation of protein synthesis. Protects formylmethionyl-tRNA from spontaneous hydrolysis and promotes its binding to the 30S ribosomal subunits. Also involved in the hydrolysis of GTP during the formation of the 70S ribosomal complex.</text>
</comment>
<dbReference type="PANTHER" id="PTHR43381:SF5">
    <property type="entry name" value="TR-TYPE G DOMAIN-CONTAINING PROTEIN"/>
    <property type="match status" value="1"/>
</dbReference>
<evidence type="ECO:0000256" key="9">
    <source>
        <dbReference type="ARBA" id="ARBA00025162"/>
    </source>
</evidence>
<dbReference type="FunFam" id="3.40.50.10050:FF:000001">
    <property type="entry name" value="Translation initiation factor IF-2"/>
    <property type="match status" value="1"/>
</dbReference>
<dbReference type="InterPro" id="IPR036925">
    <property type="entry name" value="TIF_IF2_dom3_sf"/>
</dbReference>
<dbReference type="InterPro" id="IPR027417">
    <property type="entry name" value="P-loop_NTPase"/>
</dbReference>
<dbReference type="Gene3D" id="1.10.10.2480">
    <property type="match status" value="1"/>
</dbReference>
<keyword evidence="6 10" id="KW-0547">Nucleotide-binding</keyword>
<dbReference type="Pfam" id="PF22042">
    <property type="entry name" value="EF-G_D2"/>
    <property type="match status" value="1"/>
</dbReference>
<feature type="binding site" evidence="10">
    <location>
        <begin position="315"/>
        <end position="322"/>
    </location>
    <ligand>
        <name>GTP</name>
        <dbReference type="ChEBI" id="CHEBI:37565"/>
    </ligand>
</feature>
<dbReference type="Pfam" id="PF00009">
    <property type="entry name" value="GTP_EFTU"/>
    <property type="match status" value="1"/>
</dbReference>
<name>A0A921MK19_9FIRM</name>
<dbReference type="FunFam" id="3.40.50.300:FF:000019">
    <property type="entry name" value="Translation initiation factor IF-2"/>
    <property type="match status" value="1"/>
</dbReference>
<dbReference type="Proteomes" id="UP000760668">
    <property type="component" value="Unassembled WGS sequence"/>
</dbReference>
<dbReference type="SUPFAM" id="SSF52156">
    <property type="entry name" value="Initiation factor IF2/eIF5b, domain 3"/>
    <property type="match status" value="1"/>
</dbReference>
<evidence type="ECO:0000313" key="14">
    <source>
        <dbReference type="EMBL" id="HJG86023.1"/>
    </source>
</evidence>
<accession>A0A921MK19</accession>
<dbReference type="FunFam" id="2.40.30.10:FF:000008">
    <property type="entry name" value="Translation initiation factor IF-2"/>
    <property type="match status" value="1"/>
</dbReference>
<feature type="binding site" evidence="10">
    <location>
        <begin position="361"/>
        <end position="365"/>
    </location>
    <ligand>
        <name>GTP</name>
        <dbReference type="ChEBI" id="CHEBI:37565"/>
    </ligand>
</feature>
<dbReference type="InterPro" id="IPR000178">
    <property type="entry name" value="TF_IF2_bacterial-like"/>
</dbReference>
<dbReference type="CDD" id="cd01887">
    <property type="entry name" value="IF2_eIF5B"/>
    <property type="match status" value="1"/>
</dbReference>
<dbReference type="SUPFAM" id="SSF50447">
    <property type="entry name" value="Translation proteins"/>
    <property type="match status" value="2"/>
</dbReference>
<feature type="compositionally biased region" description="Low complexity" evidence="12">
    <location>
        <begin position="176"/>
        <end position="190"/>
    </location>
</feature>
<evidence type="ECO:0000256" key="11">
    <source>
        <dbReference type="RuleBase" id="RU000644"/>
    </source>
</evidence>
<dbReference type="InterPro" id="IPR000795">
    <property type="entry name" value="T_Tr_GTP-bd_dom"/>
</dbReference>
<dbReference type="InterPro" id="IPR006847">
    <property type="entry name" value="IF2_N"/>
</dbReference>
<reference evidence="14" key="1">
    <citation type="journal article" date="2021" name="PeerJ">
        <title>Extensive microbial diversity within the chicken gut microbiome revealed by metagenomics and culture.</title>
        <authorList>
            <person name="Gilroy R."/>
            <person name="Ravi A."/>
            <person name="Getino M."/>
            <person name="Pursley I."/>
            <person name="Horton D.L."/>
            <person name="Alikhan N.F."/>
            <person name="Baker D."/>
            <person name="Gharbi K."/>
            <person name="Hall N."/>
            <person name="Watson M."/>
            <person name="Adriaenssens E.M."/>
            <person name="Foster-Nyarko E."/>
            <person name="Jarju S."/>
            <person name="Secka A."/>
            <person name="Antonio M."/>
            <person name="Oren A."/>
            <person name="Chaudhuri R.R."/>
            <person name="La Ragione R."/>
            <person name="Hildebrand F."/>
            <person name="Pallen M.J."/>
        </authorList>
    </citation>
    <scope>NUCLEOTIDE SEQUENCE</scope>
    <source>
        <strain evidence="14">CHK179-5677</strain>
    </source>
</reference>
<dbReference type="NCBIfam" id="TIGR00231">
    <property type="entry name" value="small_GTP"/>
    <property type="match status" value="1"/>
</dbReference>
<reference evidence="14" key="2">
    <citation type="submission" date="2021-09" db="EMBL/GenBank/DDBJ databases">
        <authorList>
            <person name="Gilroy R."/>
        </authorList>
    </citation>
    <scope>NUCLEOTIDE SEQUENCE</scope>
    <source>
        <strain evidence="14">CHK179-5677</strain>
    </source>
</reference>
<evidence type="ECO:0000256" key="7">
    <source>
        <dbReference type="ARBA" id="ARBA00022917"/>
    </source>
</evidence>
<dbReference type="RefSeq" id="WP_304247520.1">
    <property type="nucleotide sequence ID" value="NZ_DYUC01000025.1"/>
</dbReference>
<dbReference type="SUPFAM" id="SSF52540">
    <property type="entry name" value="P-loop containing nucleoside triphosphate hydrolases"/>
    <property type="match status" value="1"/>
</dbReference>
<proteinExistence type="inferred from homology"/>
<feature type="binding site" evidence="10">
    <location>
        <begin position="415"/>
        <end position="418"/>
    </location>
    <ligand>
        <name>GTP</name>
        <dbReference type="ChEBI" id="CHEBI:37565"/>
    </ligand>
</feature>
<dbReference type="NCBIfam" id="TIGR00487">
    <property type="entry name" value="IF-2"/>
    <property type="match status" value="1"/>
</dbReference>
<keyword evidence="8 10" id="KW-0342">GTP-binding</keyword>
<dbReference type="InterPro" id="IPR023115">
    <property type="entry name" value="TIF_IF2_dom3"/>
</dbReference>
<dbReference type="FunFam" id="2.40.30.10:FF:000007">
    <property type="entry name" value="Translation initiation factor IF-2"/>
    <property type="match status" value="1"/>
</dbReference>
<dbReference type="InterPro" id="IPR015760">
    <property type="entry name" value="TIF_IF2"/>
</dbReference>
<dbReference type="Pfam" id="PF04760">
    <property type="entry name" value="IF2_N"/>
    <property type="match status" value="1"/>
</dbReference>
<organism evidence="14 15">
    <name type="scientific">Pseudoflavonifractor capillosus</name>
    <dbReference type="NCBI Taxonomy" id="106588"/>
    <lineage>
        <taxon>Bacteria</taxon>
        <taxon>Bacillati</taxon>
        <taxon>Bacillota</taxon>
        <taxon>Clostridia</taxon>
        <taxon>Eubacteriales</taxon>
        <taxon>Oscillospiraceae</taxon>
        <taxon>Pseudoflavonifractor</taxon>
    </lineage>
</organism>
<feature type="region of interest" description="Disordered" evidence="12">
    <location>
        <begin position="78"/>
        <end position="211"/>
    </location>
</feature>
<comment type="subcellular location">
    <subcellularLocation>
        <location evidence="1 10">Cytoplasm</location>
    </subcellularLocation>
</comment>
<dbReference type="InterPro" id="IPR009000">
    <property type="entry name" value="Transl_B-barrel_sf"/>
</dbReference>
<evidence type="ECO:0000256" key="4">
    <source>
        <dbReference type="ARBA" id="ARBA00022490"/>
    </source>
</evidence>
<dbReference type="Gene3D" id="3.40.50.300">
    <property type="entry name" value="P-loop containing nucleotide triphosphate hydrolases"/>
    <property type="match status" value="1"/>
</dbReference>
<dbReference type="EMBL" id="DYUC01000025">
    <property type="protein sequence ID" value="HJG86023.1"/>
    <property type="molecule type" value="Genomic_DNA"/>
</dbReference>
<sequence length="805" mass="87935">MEVAFLLNNKYRVHEVAKDFGKNSKEITDILTEYATAPKNHMQPLDDRELSLIFEYLTQHNQVDSLESIFAEVYREPKPAPKAEPAKPAQGGQQPQGQKNGKGGQNNGGQARPAGQNGQNGGQAQNQGGQKPPQQQQPAASRPGARVPEKKVVDTRKGGQVNLEKYDQRLEDLAAGKTKQMQGGKQKFQGRNQRKGGFQGSKRRQEEQEKMRRLQLEIAKKTPLTVKIPDEIGVGELASRMKKTGAEVVKTLMKNGVMASMSDIIDFDTAAIIAEELGCKVEHEVIVTIEEKLIDTAEDKPEDLVPRAPVVVVMGHVDHGKTSLLDYIRHAHVAAGEAGGITQHIGAYQVEVQGKTITFLDTPGHEAFTAMRARGAMITDIAILVVAADDGIMPQTVESINHAKAANIPIIVAINKMDKPEANPERIKEQLTKYELVPEEWGGETIICPISAKTGEGIDNLLDMVILTAEMQELKANPNRSAHGAVIEARLDRGRGPVATLLVQNGTLKQGDIIIAGTAVGRVRAMTNARGEKLTQAGPSVPVEIIGMSEVPGAGDDFHAVADERMARELVEQRKHDQKMAASGGVKQKVSLDDLFSQIQQGEIKDLNVIVKADVQGSAEAVKSSLEKLSNEEVRVRVIHCAVGAISESDVMLATTSNAIIVGFNVRPDNNAKDTAARNKVDMRMYRVIYDCIEEIQTAMKGMLAPKFKEVFLGQAEVREVFRITGVGMVAGCYVTNGKMQRGAQMRLLRDNIVIYDGSIASLQRFKDSVKEVAQGYECGITFEKFQDIKQGDVIEAFIMEQIEV</sequence>
<comment type="caution">
    <text evidence="14">The sequence shown here is derived from an EMBL/GenBank/DDBJ whole genome shotgun (WGS) entry which is preliminary data.</text>
</comment>
<feature type="region of interest" description="G-domain" evidence="10">
    <location>
        <begin position="309"/>
        <end position="457"/>
    </location>
</feature>
<keyword evidence="4 10" id="KW-0963">Cytoplasm</keyword>
<dbReference type="GO" id="GO:0005525">
    <property type="term" value="F:GTP binding"/>
    <property type="evidence" value="ECO:0007669"/>
    <property type="project" value="UniProtKB-KW"/>
</dbReference>
<dbReference type="InterPro" id="IPR005225">
    <property type="entry name" value="Small_GTP-bd"/>
</dbReference>
<dbReference type="Gene3D" id="2.40.30.10">
    <property type="entry name" value="Translation factors"/>
    <property type="match status" value="2"/>
</dbReference>
<evidence type="ECO:0000256" key="1">
    <source>
        <dbReference type="ARBA" id="ARBA00004496"/>
    </source>
</evidence>
<dbReference type="HAMAP" id="MF_00100_B">
    <property type="entry name" value="IF_2_B"/>
    <property type="match status" value="1"/>
</dbReference>
<dbReference type="CDD" id="cd03702">
    <property type="entry name" value="IF2_mtIF2_II"/>
    <property type="match status" value="1"/>
</dbReference>
<evidence type="ECO:0000256" key="8">
    <source>
        <dbReference type="ARBA" id="ARBA00023134"/>
    </source>
</evidence>
<dbReference type="PANTHER" id="PTHR43381">
    <property type="entry name" value="TRANSLATION INITIATION FACTOR IF-2-RELATED"/>
    <property type="match status" value="1"/>
</dbReference>
<comment type="similarity">
    <text evidence="2 10 11">Belongs to the TRAFAC class translation factor GTPase superfamily. Classic translation factor GTPase family. IF-2 subfamily.</text>
</comment>